<evidence type="ECO:0000256" key="3">
    <source>
        <dbReference type="ARBA" id="ARBA00023274"/>
    </source>
</evidence>
<dbReference type="GO" id="GO:0006412">
    <property type="term" value="P:translation"/>
    <property type="evidence" value="ECO:0007669"/>
    <property type="project" value="InterPro"/>
</dbReference>
<dbReference type="PANTHER" id="PTHR13479:SF40">
    <property type="entry name" value="SMALL RIBOSOMAL SUBUNIT PROTEIN BS18M"/>
    <property type="match status" value="1"/>
</dbReference>
<name>A0A7J7IPB2_9RHOD</name>
<feature type="compositionally biased region" description="Low complexity" evidence="5">
    <location>
        <begin position="79"/>
        <end position="89"/>
    </location>
</feature>
<dbReference type="InterPro" id="IPR018275">
    <property type="entry name" value="Ribosomal_bS18_CS"/>
</dbReference>
<keyword evidence="2 4" id="KW-0689">Ribosomal protein</keyword>
<evidence type="ECO:0000256" key="4">
    <source>
        <dbReference type="RuleBase" id="RU003910"/>
    </source>
</evidence>
<evidence type="ECO:0000313" key="6">
    <source>
        <dbReference type="EMBL" id="KAF6004963.1"/>
    </source>
</evidence>
<dbReference type="OrthoDB" id="21463at2759"/>
<dbReference type="Proteomes" id="UP000530660">
    <property type="component" value="Unassembled WGS sequence"/>
</dbReference>
<evidence type="ECO:0000256" key="1">
    <source>
        <dbReference type="ARBA" id="ARBA00005589"/>
    </source>
</evidence>
<dbReference type="EMBL" id="VWRR01000002">
    <property type="protein sequence ID" value="KAF6004963.1"/>
    <property type="molecule type" value="Genomic_DNA"/>
</dbReference>
<keyword evidence="3 4" id="KW-0687">Ribonucleoprotein</keyword>
<dbReference type="PRINTS" id="PR00974">
    <property type="entry name" value="RIBOSOMALS18"/>
</dbReference>
<dbReference type="SUPFAM" id="SSF46911">
    <property type="entry name" value="Ribosomal protein S18"/>
    <property type="match status" value="1"/>
</dbReference>
<proteinExistence type="inferred from homology"/>
<feature type="compositionally biased region" description="Basic and acidic residues" evidence="5">
    <location>
        <begin position="90"/>
        <end position="110"/>
    </location>
</feature>
<dbReference type="PROSITE" id="PS00057">
    <property type="entry name" value="RIBOSOMAL_S18"/>
    <property type="match status" value="1"/>
</dbReference>
<feature type="region of interest" description="Disordered" evidence="5">
    <location>
        <begin position="297"/>
        <end position="317"/>
    </location>
</feature>
<evidence type="ECO:0000256" key="2">
    <source>
        <dbReference type="ARBA" id="ARBA00022980"/>
    </source>
</evidence>
<dbReference type="GO" id="GO:0070181">
    <property type="term" value="F:small ribosomal subunit rRNA binding"/>
    <property type="evidence" value="ECO:0007669"/>
    <property type="project" value="TreeGrafter"/>
</dbReference>
<dbReference type="InterPro" id="IPR001648">
    <property type="entry name" value="Ribosomal_bS18"/>
</dbReference>
<dbReference type="InterPro" id="IPR036870">
    <property type="entry name" value="Ribosomal_bS18_sf"/>
</dbReference>
<dbReference type="Gene3D" id="4.10.640.10">
    <property type="entry name" value="Ribosomal protein S18"/>
    <property type="match status" value="1"/>
</dbReference>
<dbReference type="PANTHER" id="PTHR13479">
    <property type="entry name" value="30S RIBOSOMAL PROTEIN S18"/>
    <property type="match status" value="1"/>
</dbReference>
<dbReference type="GO" id="GO:0022627">
    <property type="term" value="C:cytosolic small ribosomal subunit"/>
    <property type="evidence" value="ECO:0007669"/>
    <property type="project" value="TreeGrafter"/>
</dbReference>
<feature type="compositionally biased region" description="Basic and acidic residues" evidence="5">
    <location>
        <begin position="62"/>
        <end position="78"/>
    </location>
</feature>
<dbReference type="NCBIfam" id="TIGR00165">
    <property type="entry name" value="S18"/>
    <property type="match status" value="1"/>
</dbReference>
<keyword evidence="7" id="KW-1185">Reference proteome</keyword>
<comment type="caution">
    <text evidence="6">The sequence shown here is derived from an EMBL/GenBank/DDBJ whole genome shotgun (WGS) entry which is preliminary data.</text>
</comment>
<evidence type="ECO:0000313" key="7">
    <source>
        <dbReference type="Proteomes" id="UP000530660"/>
    </source>
</evidence>
<reference evidence="6 7" key="1">
    <citation type="journal article" date="2020" name="J. Phycol.">
        <title>Comparative genome analysis reveals Cyanidiococcus gen. nov., a new extremophilic red algal genus sister to Cyanidioschyzon (Cyanidioschyzonaceae, Rhodophyta).</title>
        <authorList>
            <person name="Liu S.-L."/>
            <person name="Chiang Y.-R."/>
            <person name="Yoon H.S."/>
            <person name="Fu H.-Y."/>
        </authorList>
    </citation>
    <scope>NUCLEOTIDE SEQUENCE [LARGE SCALE GENOMIC DNA]</scope>
    <source>
        <strain evidence="6 7">THAL066</strain>
    </source>
</reference>
<dbReference type="HAMAP" id="MF_00270">
    <property type="entry name" value="Ribosomal_bS18"/>
    <property type="match status" value="1"/>
</dbReference>
<evidence type="ECO:0000256" key="5">
    <source>
        <dbReference type="SAM" id="MobiDB-lite"/>
    </source>
</evidence>
<dbReference type="Pfam" id="PF01084">
    <property type="entry name" value="Ribosomal_S18"/>
    <property type="match status" value="1"/>
</dbReference>
<gene>
    <name evidence="6" type="ORF">F1559_004566</name>
</gene>
<accession>A0A7J7IPB2</accession>
<feature type="compositionally biased region" description="Basic and acidic residues" evidence="5">
    <location>
        <begin position="297"/>
        <end position="310"/>
    </location>
</feature>
<protein>
    <submittedName>
        <fullName evidence="6">Uncharacterized protein</fullName>
    </submittedName>
</protein>
<dbReference type="GO" id="GO:0003735">
    <property type="term" value="F:structural constituent of ribosome"/>
    <property type="evidence" value="ECO:0007669"/>
    <property type="project" value="InterPro"/>
</dbReference>
<organism evidence="6 7">
    <name type="scientific">Cyanidiococcus yangmingshanensis</name>
    <dbReference type="NCBI Taxonomy" id="2690220"/>
    <lineage>
        <taxon>Eukaryota</taxon>
        <taxon>Rhodophyta</taxon>
        <taxon>Bangiophyceae</taxon>
        <taxon>Cyanidiales</taxon>
        <taxon>Cyanidiaceae</taxon>
        <taxon>Cyanidiococcus</taxon>
    </lineage>
</organism>
<comment type="similarity">
    <text evidence="1 4">Belongs to the bacterial ribosomal protein bS18 family.</text>
</comment>
<sequence length="448" mass="50468">MKRMSRVLVSLFRERWTQLATNSNRFFPSTKAGKSDAATCATLVQRFRAFSASASKPPFDSGDEKGNTVSPPDRREPVRSAVATTSSSSRDTDASRQRPYRDGFRRDGRRPQRPATDSVDQQKYEEARRRIALELFGNPPWLAAQARDIPAGELLRMLTTYQLIQDHPREVIQDPILPRFGGQEEGPLGIEIPEAVLSVFRREFPPAVAEALELLDHSFIWDIESGGVPRPLSELSASVYRDDVESTWHRVDERTMGADEFRPATRATGGGPARGAFSAFKRSMAGAFVPRKQRRCPLCDHEGGKPREQAIKGARRERKRQIKTFMEKLTNEVLAKQHTQNELSASPDRPSVEMLQRDASAALDSLIQTTVRREFEAASQRPAVDYRDVDLLIRFVNEAGRIQSRRRTHCCAKHQRKLARAIKLARNAALISPVRRVGYDLVGRPVSD</sequence>
<feature type="region of interest" description="Disordered" evidence="5">
    <location>
        <begin position="53"/>
        <end position="123"/>
    </location>
</feature>
<dbReference type="AlphaFoldDB" id="A0A7J7IPB2"/>